<dbReference type="InterPro" id="IPR036188">
    <property type="entry name" value="FAD/NAD-bd_sf"/>
</dbReference>
<dbReference type="FunFam" id="3.50.50.60:FF:000195">
    <property type="entry name" value="L-ornithine N(5)-monooxygenase"/>
    <property type="match status" value="1"/>
</dbReference>
<accession>A0A1L9MUJ9</accession>
<comment type="subunit">
    <text evidence="4">Homotetramer.</text>
</comment>
<evidence type="ECO:0000256" key="5">
    <source>
        <dbReference type="ARBA" id="ARBA00012881"/>
    </source>
</evidence>
<feature type="compositionally biased region" description="Basic and acidic residues" evidence="15">
    <location>
        <begin position="1"/>
        <end position="10"/>
    </location>
</feature>
<evidence type="ECO:0000256" key="9">
    <source>
        <dbReference type="ARBA" id="ARBA00022857"/>
    </source>
</evidence>
<dbReference type="Pfam" id="PF13434">
    <property type="entry name" value="Lys_Orn_oxgnase"/>
    <property type="match status" value="1"/>
</dbReference>
<keyword evidence="7" id="KW-0285">Flavoprotein</keyword>
<dbReference type="OrthoDB" id="3519933at2759"/>
<dbReference type="OMA" id="YHGNTNY"/>
<dbReference type="Proteomes" id="UP000184304">
    <property type="component" value="Unassembled WGS sequence"/>
</dbReference>
<evidence type="ECO:0000256" key="7">
    <source>
        <dbReference type="ARBA" id="ARBA00022630"/>
    </source>
</evidence>
<protein>
    <recommendedName>
        <fullName evidence="6">L-ornithine N(5)-monooxygenase</fullName>
        <ecNumber evidence="5">1.14.13.196</ecNumber>
    </recommendedName>
    <alternativeName>
        <fullName evidence="12">L-ornithine N(5)-oxygenase</fullName>
    </alternativeName>
</protein>
<feature type="region of interest" description="Disordered" evidence="15">
    <location>
        <begin position="1"/>
        <end position="30"/>
    </location>
</feature>
<evidence type="ECO:0000256" key="1">
    <source>
        <dbReference type="ARBA" id="ARBA00001974"/>
    </source>
</evidence>
<dbReference type="SUPFAM" id="SSF51905">
    <property type="entry name" value="FAD/NAD(P)-binding domain"/>
    <property type="match status" value="2"/>
</dbReference>
<keyword evidence="17" id="KW-1185">Reference proteome</keyword>
<dbReference type="GO" id="GO:0019290">
    <property type="term" value="P:siderophore biosynthetic process"/>
    <property type="evidence" value="ECO:0007669"/>
    <property type="project" value="UniProtKB-ARBA"/>
</dbReference>
<dbReference type="AlphaFoldDB" id="A0A1L9MUJ9"/>
<organism evidence="16 17">
    <name type="scientific">Aspergillus tubingensis (strain CBS 134.48)</name>
    <dbReference type="NCBI Taxonomy" id="767770"/>
    <lineage>
        <taxon>Eukaryota</taxon>
        <taxon>Fungi</taxon>
        <taxon>Dikarya</taxon>
        <taxon>Ascomycota</taxon>
        <taxon>Pezizomycotina</taxon>
        <taxon>Eurotiomycetes</taxon>
        <taxon>Eurotiomycetidae</taxon>
        <taxon>Eurotiales</taxon>
        <taxon>Aspergillaceae</taxon>
        <taxon>Aspergillus</taxon>
        <taxon>Aspergillus subgen. Circumdati</taxon>
    </lineage>
</organism>
<comment type="similarity">
    <text evidence="3">Belongs to the lysine N(6)-hydroxylase/L-ornithine N(5)-oxygenase family.</text>
</comment>
<dbReference type="Gene3D" id="3.50.50.60">
    <property type="entry name" value="FAD/NAD(P)-binding domain"/>
    <property type="match status" value="1"/>
</dbReference>
<keyword evidence="10" id="KW-0560">Oxidoreductase</keyword>
<comment type="cofactor">
    <cofactor evidence="1">
        <name>FAD</name>
        <dbReference type="ChEBI" id="CHEBI:57692"/>
    </cofactor>
</comment>
<comment type="catalytic activity">
    <reaction evidence="14">
        <text>L-ornithine + NADH + O2 = N(5)-hydroxy-L-ornithine + NAD(+) + H2O</text>
        <dbReference type="Rhea" id="RHEA:41512"/>
        <dbReference type="ChEBI" id="CHEBI:15377"/>
        <dbReference type="ChEBI" id="CHEBI:15379"/>
        <dbReference type="ChEBI" id="CHEBI:46911"/>
        <dbReference type="ChEBI" id="CHEBI:57540"/>
        <dbReference type="ChEBI" id="CHEBI:57945"/>
        <dbReference type="ChEBI" id="CHEBI:78275"/>
        <dbReference type="EC" id="1.14.13.196"/>
    </reaction>
</comment>
<evidence type="ECO:0000256" key="4">
    <source>
        <dbReference type="ARBA" id="ARBA00011881"/>
    </source>
</evidence>
<evidence type="ECO:0000313" key="17">
    <source>
        <dbReference type="Proteomes" id="UP000184304"/>
    </source>
</evidence>
<keyword evidence="8" id="KW-0274">FAD</keyword>
<evidence type="ECO:0000313" key="16">
    <source>
        <dbReference type="EMBL" id="OJI80721.1"/>
    </source>
</evidence>
<feature type="compositionally biased region" description="Polar residues" evidence="15">
    <location>
        <begin position="12"/>
        <end position="25"/>
    </location>
</feature>
<evidence type="ECO:0000256" key="14">
    <source>
        <dbReference type="ARBA" id="ARBA00049248"/>
    </source>
</evidence>
<evidence type="ECO:0000256" key="10">
    <source>
        <dbReference type="ARBA" id="ARBA00023002"/>
    </source>
</evidence>
<comment type="catalytic activity">
    <reaction evidence="13">
        <text>L-ornithine + NADPH + O2 = N(5)-hydroxy-L-ornithine + NADP(+) + H2O</text>
        <dbReference type="Rhea" id="RHEA:41508"/>
        <dbReference type="ChEBI" id="CHEBI:15377"/>
        <dbReference type="ChEBI" id="CHEBI:15379"/>
        <dbReference type="ChEBI" id="CHEBI:46911"/>
        <dbReference type="ChEBI" id="CHEBI:57783"/>
        <dbReference type="ChEBI" id="CHEBI:58349"/>
        <dbReference type="ChEBI" id="CHEBI:78275"/>
        <dbReference type="EC" id="1.14.13.196"/>
    </reaction>
</comment>
<proteinExistence type="inferred from homology"/>
<evidence type="ECO:0000256" key="3">
    <source>
        <dbReference type="ARBA" id="ARBA00007588"/>
    </source>
</evidence>
<keyword evidence="9" id="KW-0521">NADP</keyword>
<evidence type="ECO:0000256" key="13">
    <source>
        <dbReference type="ARBA" id="ARBA00047598"/>
    </source>
</evidence>
<dbReference type="GO" id="GO:0006879">
    <property type="term" value="P:intracellular iron ion homeostasis"/>
    <property type="evidence" value="ECO:0007669"/>
    <property type="project" value="TreeGrafter"/>
</dbReference>
<evidence type="ECO:0000256" key="12">
    <source>
        <dbReference type="ARBA" id="ARBA00030351"/>
    </source>
</evidence>
<dbReference type="EC" id="1.14.13.196" evidence="5"/>
<sequence>MEPAVRKPEVSFHSQRSMPSKQQRVPSKLKATPRDELHDLLCVGFGPASLAIAIALHDALDPCLNKSAPAPGSQPKVCFVERQKQFAWHSGMLVPGSRMQISFIKDLATLRDPRSSFTFLNYLHQKDRLIHFTNLGTFLPARLEFEDYMRWCAQQFSDVVSYGEEVVDVTPGKTDPTSSVVDFFTVRSRNVETGEIIARRARKVVTALGGSAKMPPGLPQDPRIMHSSKYCTNLPHLLKNPNEPYNIAVLGSGQSAAEIFHDLQKRYPNSKTTLIMRDSAMRPSDDSPFVNEVFNPERVDKFYNLSAEERQRSLKADKATNYSVVRLELIEEIYHDMYVQRVKNPDEKQWQHRILPGRKITRVEHHGPQSRMRIHVRATKDGSDSLVGDGKETLEVDALMVATGYYRNAHEQLLSNVQHLRPEGQEEWKPSRDYRVEMDPSKVSPYAGIWLQGCNEKTHGLSDSLLSVLAARGGEMVESIFGEQLAGATVPVTKLRAMLTRGTMRHGNRNGRLEQSTP</sequence>
<dbReference type="STRING" id="767770.A0A1L9MUJ9"/>
<evidence type="ECO:0000256" key="8">
    <source>
        <dbReference type="ARBA" id="ARBA00022827"/>
    </source>
</evidence>
<evidence type="ECO:0000256" key="15">
    <source>
        <dbReference type="SAM" id="MobiDB-lite"/>
    </source>
</evidence>
<reference evidence="17" key="1">
    <citation type="journal article" date="2017" name="Genome Biol.">
        <title>Comparative genomics reveals high biological diversity and specific adaptations in the industrially and medically important fungal genus Aspergillus.</title>
        <authorList>
            <person name="de Vries R.P."/>
            <person name="Riley R."/>
            <person name="Wiebenga A."/>
            <person name="Aguilar-Osorio G."/>
            <person name="Amillis S."/>
            <person name="Uchima C.A."/>
            <person name="Anderluh G."/>
            <person name="Asadollahi M."/>
            <person name="Askin M."/>
            <person name="Barry K."/>
            <person name="Battaglia E."/>
            <person name="Bayram O."/>
            <person name="Benocci T."/>
            <person name="Braus-Stromeyer S.A."/>
            <person name="Caldana C."/>
            <person name="Canovas D."/>
            <person name="Cerqueira G.C."/>
            <person name="Chen F."/>
            <person name="Chen W."/>
            <person name="Choi C."/>
            <person name="Clum A."/>
            <person name="Dos Santos R.A."/>
            <person name="Damasio A.R."/>
            <person name="Diallinas G."/>
            <person name="Emri T."/>
            <person name="Fekete E."/>
            <person name="Flipphi M."/>
            <person name="Freyberg S."/>
            <person name="Gallo A."/>
            <person name="Gournas C."/>
            <person name="Habgood R."/>
            <person name="Hainaut M."/>
            <person name="Harispe M.L."/>
            <person name="Henrissat B."/>
            <person name="Hilden K.S."/>
            <person name="Hope R."/>
            <person name="Hossain A."/>
            <person name="Karabika E."/>
            <person name="Karaffa L."/>
            <person name="Karanyi Z."/>
            <person name="Krasevec N."/>
            <person name="Kuo A."/>
            <person name="Kusch H."/>
            <person name="LaButti K."/>
            <person name="Lagendijk E.L."/>
            <person name="Lapidus A."/>
            <person name="Levasseur A."/>
            <person name="Lindquist E."/>
            <person name="Lipzen A."/>
            <person name="Logrieco A.F."/>
            <person name="MacCabe A."/>
            <person name="Maekelae M.R."/>
            <person name="Malavazi I."/>
            <person name="Melin P."/>
            <person name="Meyer V."/>
            <person name="Mielnichuk N."/>
            <person name="Miskei M."/>
            <person name="Molnar A.P."/>
            <person name="Mule G."/>
            <person name="Ngan C.Y."/>
            <person name="Orejas M."/>
            <person name="Orosz E."/>
            <person name="Ouedraogo J.P."/>
            <person name="Overkamp K.M."/>
            <person name="Park H.-S."/>
            <person name="Perrone G."/>
            <person name="Piumi F."/>
            <person name="Punt P.J."/>
            <person name="Ram A.F."/>
            <person name="Ramon A."/>
            <person name="Rauscher S."/>
            <person name="Record E."/>
            <person name="Riano-Pachon D.M."/>
            <person name="Robert V."/>
            <person name="Roehrig J."/>
            <person name="Ruller R."/>
            <person name="Salamov A."/>
            <person name="Salih N.S."/>
            <person name="Samson R.A."/>
            <person name="Sandor E."/>
            <person name="Sanguinetti M."/>
            <person name="Schuetze T."/>
            <person name="Sepcic K."/>
            <person name="Shelest E."/>
            <person name="Sherlock G."/>
            <person name="Sophianopoulou V."/>
            <person name="Squina F.M."/>
            <person name="Sun H."/>
            <person name="Susca A."/>
            <person name="Todd R.B."/>
            <person name="Tsang A."/>
            <person name="Unkles S.E."/>
            <person name="van de Wiele N."/>
            <person name="van Rossen-Uffink D."/>
            <person name="Oliveira J.V."/>
            <person name="Vesth T.C."/>
            <person name="Visser J."/>
            <person name="Yu J.-H."/>
            <person name="Zhou M."/>
            <person name="Andersen M.R."/>
            <person name="Archer D.B."/>
            <person name="Baker S.E."/>
            <person name="Benoit I."/>
            <person name="Brakhage A.A."/>
            <person name="Braus G.H."/>
            <person name="Fischer R."/>
            <person name="Frisvad J.C."/>
            <person name="Goldman G.H."/>
            <person name="Houbraken J."/>
            <person name="Oakley B."/>
            <person name="Pocsi I."/>
            <person name="Scazzocchio C."/>
            <person name="Seiboth B."/>
            <person name="vanKuyk P.A."/>
            <person name="Wortman J."/>
            <person name="Dyer P.S."/>
            <person name="Grigoriev I.V."/>
        </authorList>
    </citation>
    <scope>NUCLEOTIDE SEQUENCE [LARGE SCALE GENOMIC DNA]</scope>
    <source>
        <strain evidence="17">CBS 134.48</strain>
    </source>
</reference>
<comment type="pathway">
    <text evidence="2">Siderophore biosynthesis.</text>
</comment>
<dbReference type="PANTHER" id="PTHR42802">
    <property type="entry name" value="MONOOXYGENASE"/>
    <property type="match status" value="1"/>
</dbReference>
<dbReference type="PANTHER" id="PTHR42802:SF1">
    <property type="entry name" value="L-ORNITHINE N(5)-MONOOXYGENASE"/>
    <property type="match status" value="1"/>
</dbReference>
<dbReference type="InterPro" id="IPR025700">
    <property type="entry name" value="Lys/Orn_oxygenase"/>
</dbReference>
<dbReference type="GO" id="GO:0004497">
    <property type="term" value="F:monooxygenase activity"/>
    <property type="evidence" value="ECO:0007669"/>
    <property type="project" value="UniProtKB-KW"/>
</dbReference>
<dbReference type="VEuPathDB" id="FungiDB:ASPTUDRAFT_204609"/>
<gene>
    <name evidence="16" type="ORF">ASPTUDRAFT_204609</name>
</gene>
<dbReference type="EMBL" id="KV878207">
    <property type="protein sequence ID" value="OJI80721.1"/>
    <property type="molecule type" value="Genomic_DNA"/>
</dbReference>
<name>A0A1L9MUJ9_ASPTC</name>
<evidence type="ECO:0000256" key="2">
    <source>
        <dbReference type="ARBA" id="ARBA00004924"/>
    </source>
</evidence>
<keyword evidence="11" id="KW-0503">Monooxygenase</keyword>
<evidence type="ECO:0000256" key="6">
    <source>
        <dbReference type="ARBA" id="ARBA00018612"/>
    </source>
</evidence>
<evidence type="ECO:0000256" key="11">
    <source>
        <dbReference type="ARBA" id="ARBA00023033"/>
    </source>
</evidence>